<dbReference type="Proteomes" id="UP000823891">
    <property type="component" value="Unassembled WGS sequence"/>
</dbReference>
<keyword evidence="1" id="KW-1133">Transmembrane helix</keyword>
<feature type="transmembrane region" description="Helical" evidence="1">
    <location>
        <begin position="56"/>
        <end position="77"/>
    </location>
</feature>
<dbReference type="InterPro" id="IPR046283">
    <property type="entry name" value="DUF6320"/>
</dbReference>
<proteinExistence type="predicted"/>
<dbReference type="Pfam" id="PF19845">
    <property type="entry name" value="DUF6320"/>
    <property type="match status" value="1"/>
</dbReference>
<feature type="transmembrane region" description="Helical" evidence="1">
    <location>
        <begin position="200"/>
        <end position="220"/>
    </location>
</feature>
<sequence>MSYCVNCGVKLDDSLDRCPLCNTPVINPNEVSHQASVPPFPQERGQVEPVKNRDVILLYSLTLIAASLSCGLLNLLVFNSTAWSLYIIGACVILWVVAIPIFMYTRLSIYFSLLLDGLAVSLYEYLITFNTPTVEWFVFLALPITAAVTLIAILIAFFSRHVSSSFLAMALYIFVGIAALCVTIELLIRNFLSAPMLLTWSAVVLTACAIISAALLTIISRKRLRNAVRRRLHF</sequence>
<reference evidence="2" key="1">
    <citation type="journal article" date="2021" name="PeerJ">
        <title>Extensive microbial diversity within the chicken gut microbiome revealed by metagenomics and culture.</title>
        <authorList>
            <person name="Gilroy R."/>
            <person name="Ravi A."/>
            <person name="Getino M."/>
            <person name="Pursley I."/>
            <person name="Horton D.L."/>
            <person name="Alikhan N.F."/>
            <person name="Baker D."/>
            <person name="Gharbi K."/>
            <person name="Hall N."/>
            <person name="Watson M."/>
            <person name="Adriaenssens E.M."/>
            <person name="Foster-Nyarko E."/>
            <person name="Jarju S."/>
            <person name="Secka A."/>
            <person name="Antonio M."/>
            <person name="Oren A."/>
            <person name="Chaudhuri R.R."/>
            <person name="La Ragione R."/>
            <person name="Hildebrand F."/>
            <person name="Pallen M.J."/>
        </authorList>
    </citation>
    <scope>NUCLEOTIDE SEQUENCE</scope>
    <source>
        <strain evidence="2">USAMLcec2-132</strain>
    </source>
</reference>
<feature type="transmembrane region" description="Helical" evidence="1">
    <location>
        <begin position="83"/>
        <end position="102"/>
    </location>
</feature>
<protein>
    <recommendedName>
        <fullName evidence="4">Zinc ribbon domain-containing protein</fullName>
    </recommendedName>
</protein>
<keyword evidence="1" id="KW-0472">Membrane</keyword>
<dbReference type="EMBL" id="DWWS01000024">
    <property type="protein sequence ID" value="HJC23463.1"/>
    <property type="molecule type" value="Genomic_DNA"/>
</dbReference>
<feature type="transmembrane region" description="Helical" evidence="1">
    <location>
        <begin position="136"/>
        <end position="159"/>
    </location>
</feature>
<evidence type="ECO:0000313" key="3">
    <source>
        <dbReference type="Proteomes" id="UP000823891"/>
    </source>
</evidence>
<organism evidence="2 3">
    <name type="scientific">Candidatus Eisenbergiella merdavium</name>
    <dbReference type="NCBI Taxonomy" id="2838551"/>
    <lineage>
        <taxon>Bacteria</taxon>
        <taxon>Bacillati</taxon>
        <taxon>Bacillota</taxon>
        <taxon>Clostridia</taxon>
        <taxon>Lachnospirales</taxon>
        <taxon>Lachnospiraceae</taxon>
        <taxon>Eisenbergiella</taxon>
    </lineage>
</organism>
<accession>A0A9D2NE47</accession>
<comment type="caution">
    <text evidence="2">The sequence shown here is derived from an EMBL/GenBank/DDBJ whole genome shotgun (WGS) entry which is preliminary data.</text>
</comment>
<name>A0A9D2NE47_9FIRM</name>
<feature type="transmembrane region" description="Helical" evidence="1">
    <location>
        <begin position="109"/>
        <end position="130"/>
    </location>
</feature>
<dbReference type="AlphaFoldDB" id="A0A9D2NE47"/>
<evidence type="ECO:0008006" key="4">
    <source>
        <dbReference type="Google" id="ProtNLM"/>
    </source>
</evidence>
<evidence type="ECO:0000313" key="2">
    <source>
        <dbReference type="EMBL" id="HJC23463.1"/>
    </source>
</evidence>
<feature type="transmembrane region" description="Helical" evidence="1">
    <location>
        <begin position="166"/>
        <end position="188"/>
    </location>
</feature>
<evidence type="ECO:0000256" key="1">
    <source>
        <dbReference type="SAM" id="Phobius"/>
    </source>
</evidence>
<gene>
    <name evidence="2" type="ORF">H9761_07135</name>
</gene>
<keyword evidence="1" id="KW-0812">Transmembrane</keyword>
<reference evidence="2" key="2">
    <citation type="submission" date="2021-04" db="EMBL/GenBank/DDBJ databases">
        <authorList>
            <person name="Gilroy R."/>
        </authorList>
    </citation>
    <scope>NUCLEOTIDE SEQUENCE</scope>
    <source>
        <strain evidence="2">USAMLcec2-132</strain>
    </source>
</reference>